<dbReference type="InterPro" id="IPR003591">
    <property type="entry name" value="Leu-rich_rpt_typical-subtyp"/>
</dbReference>
<evidence type="ECO:0000256" key="7">
    <source>
        <dbReference type="SAM" id="SignalP"/>
    </source>
</evidence>
<dbReference type="PANTHER" id="PTHR24369">
    <property type="entry name" value="ANTIGEN BSP, PUTATIVE-RELATED"/>
    <property type="match status" value="1"/>
</dbReference>
<feature type="transmembrane region" description="Helical" evidence="6">
    <location>
        <begin position="426"/>
        <end position="446"/>
    </location>
</feature>
<evidence type="ECO:0000256" key="4">
    <source>
        <dbReference type="ARBA" id="ARBA00023157"/>
    </source>
</evidence>
<reference evidence="9" key="1">
    <citation type="journal article" date="2017" name="Fish Shellfish Immunol.">
        <title>LRFN (leucine-rich repeat and fibronectin type-III domain-containing protein) recognizes bacteria and promotes hemocytic phagocytosis in the Pacific oyster Crassostrea gigas.</title>
        <authorList>
            <person name="Huang Q."/>
            <person name="Yu M."/>
            <person name="Chen H."/>
            <person name="Zeng M."/>
            <person name="Sun Y."/>
            <person name="Saha T.T."/>
            <person name="Chen D."/>
        </authorList>
    </citation>
    <scope>NUCLEOTIDE SEQUENCE</scope>
</reference>
<dbReference type="SMART" id="SM00082">
    <property type="entry name" value="LRRCT"/>
    <property type="match status" value="1"/>
</dbReference>
<keyword evidence="6" id="KW-1133">Transmembrane helix</keyword>
<dbReference type="InterPro" id="IPR032675">
    <property type="entry name" value="LRR_dom_sf"/>
</dbReference>
<dbReference type="EMBL" id="MF401627">
    <property type="protein sequence ID" value="ATZ76614.1"/>
    <property type="molecule type" value="mRNA"/>
</dbReference>
<dbReference type="GO" id="GO:0005886">
    <property type="term" value="C:plasma membrane"/>
    <property type="evidence" value="ECO:0007669"/>
    <property type="project" value="TreeGrafter"/>
</dbReference>
<evidence type="ECO:0000256" key="1">
    <source>
        <dbReference type="ARBA" id="ARBA00022614"/>
    </source>
</evidence>
<dbReference type="Gene3D" id="3.80.10.10">
    <property type="entry name" value="Ribonuclease Inhibitor"/>
    <property type="match status" value="2"/>
</dbReference>
<dbReference type="Gene3D" id="2.60.40.10">
    <property type="entry name" value="Immunoglobulins"/>
    <property type="match status" value="1"/>
</dbReference>
<organism evidence="9">
    <name type="scientific">Magallana gigas</name>
    <name type="common">Pacific oyster</name>
    <name type="synonym">Crassostrea gigas</name>
    <dbReference type="NCBI Taxonomy" id="29159"/>
    <lineage>
        <taxon>Eukaryota</taxon>
        <taxon>Metazoa</taxon>
        <taxon>Spiralia</taxon>
        <taxon>Lophotrochozoa</taxon>
        <taxon>Mollusca</taxon>
        <taxon>Bivalvia</taxon>
        <taxon>Autobranchia</taxon>
        <taxon>Pteriomorphia</taxon>
        <taxon>Ostreida</taxon>
        <taxon>Ostreoidea</taxon>
        <taxon>Ostreidae</taxon>
        <taxon>Magallana</taxon>
    </lineage>
</organism>
<dbReference type="AlphaFoldDB" id="A0A2H4UKL7"/>
<dbReference type="InterPro" id="IPR036179">
    <property type="entry name" value="Ig-like_dom_sf"/>
</dbReference>
<evidence type="ECO:0000313" key="9">
    <source>
        <dbReference type="EMBL" id="ATZ76614.1"/>
    </source>
</evidence>
<keyword evidence="1" id="KW-0433">Leucine-rich repeat</keyword>
<dbReference type="InterPro" id="IPR003599">
    <property type="entry name" value="Ig_sub"/>
</dbReference>
<dbReference type="SMART" id="SM00369">
    <property type="entry name" value="LRR_TYP"/>
    <property type="match status" value="6"/>
</dbReference>
<dbReference type="SMART" id="SM00409">
    <property type="entry name" value="IG"/>
    <property type="match status" value="1"/>
</dbReference>
<evidence type="ECO:0000256" key="3">
    <source>
        <dbReference type="ARBA" id="ARBA00022737"/>
    </source>
</evidence>
<name>A0A2H4UKL7_MAGGI</name>
<feature type="signal peptide" evidence="7">
    <location>
        <begin position="1"/>
        <end position="22"/>
    </location>
</feature>
<proteinExistence type="evidence at transcript level"/>
<keyword evidence="6" id="KW-0472">Membrane</keyword>
<dbReference type="InterPro" id="IPR007110">
    <property type="entry name" value="Ig-like_dom"/>
</dbReference>
<dbReference type="InterPro" id="IPR013783">
    <property type="entry name" value="Ig-like_fold"/>
</dbReference>
<keyword evidence="2 7" id="KW-0732">Signal</keyword>
<keyword evidence="6" id="KW-0812">Transmembrane</keyword>
<protein>
    <submittedName>
        <fullName evidence="9">Leucine-rich repeat and fibronectin type-III domain-containing protein</fullName>
    </submittedName>
</protein>
<feature type="region of interest" description="Disordered" evidence="5">
    <location>
        <begin position="512"/>
        <end position="541"/>
    </location>
</feature>
<accession>A0A2H4UKL7</accession>
<evidence type="ECO:0000256" key="6">
    <source>
        <dbReference type="SAM" id="Phobius"/>
    </source>
</evidence>
<evidence type="ECO:0000256" key="2">
    <source>
        <dbReference type="ARBA" id="ARBA00022729"/>
    </source>
</evidence>
<dbReference type="InterPro" id="IPR050541">
    <property type="entry name" value="LRR_TM_domain-containing"/>
</dbReference>
<gene>
    <name evidence="9" type="primary">LRFN</name>
</gene>
<feature type="domain" description="Ig-like" evidence="8">
    <location>
        <begin position="304"/>
        <end position="416"/>
    </location>
</feature>
<dbReference type="PANTHER" id="PTHR24369:SF193">
    <property type="entry name" value="LEUCINE RICH REPEAT CONTAINING 8 VRAC SUBUNIT C"/>
    <property type="match status" value="1"/>
</dbReference>
<feature type="chain" id="PRO_5014142515" evidence="7">
    <location>
        <begin position="23"/>
        <end position="646"/>
    </location>
</feature>
<sequence length="646" mass="72563">MEHKFFIVILISVAWNMENTHSVYIQSISTHAPKKNNSIPDCPRFCECDQAKNVYCSSYYEGFSFNSIPNALTVRSLNLFGGLRSIPVEVRSLTGLRKLDLSRNSLTIVDKVTIGNPEILQMLDLSSNDIVKISPGAFTELVNLEILSLSENNLQTLPKDLFLGLTNLKTLRLSFNRIFSVPLGLFDHLHSLEELDLGSNIIQWLPRGVFQNLTNLKTLKLSENNLRSLSPDVLSHMKNYHDFSIELYGNPWDCSCKLENFLEFLFLYKTNVSHLDMLVCHSPARLLGTKLLDLVQTELRCDIPVIDEISDSQEVVVGSTVTLHCRASAENHAIGYWVTPLGEKISHIYYQEMLEEMNITTKPHLKYKHSGDVFSEASISQNNTLTLTNFRDVFNETFHCVMINSAGNGTATLTLTAVTRLFTVEWVSMVVGGICALTALVFGLLVGTIKLCAIHICKCPCVLFEPRKPSNESNYTFEVYTDDQNTYNRSSDDQDSYDDSYQQDESLLKVPVNSPVARTPRSSPRKCATPTPEEYLEKNRGNTNNTLNEVKVRLERKMEKVKSRVHSIPRVWVPQYLITIKDTGSIAANRVKAGVAMGVEQVKFGVMSMKEFCGTGDMAQTVSVVSVNTDVDSEEKSTKITKMTTL</sequence>
<dbReference type="InterPro" id="IPR001611">
    <property type="entry name" value="Leu-rich_rpt"/>
</dbReference>
<dbReference type="Pfam" id="PF13855">
    <property type="entry name" value="LRR_8"/>
    <property type="match status" value="2"/>
</dbReference>
<dbReference type="SUPFAM" id="SSF48726">
    <property type="entry name" value="Immunoglobulin"/>
    <property type="match status" value="1"/>
</dbReference>
<keyword evidence="4" id="KW-1015">Disulfide bond</keyword>
<dbReference type="PROSITE" id="PS51450">
    <property type="entry name" value="LRR"/>
    <property type="match status" value="3"/>
</dbReference>
<dbReference type="InterPro" id="IPR000483">
    <property type="entry name" value="Cys-rich_flank_reg_C"/>
</dbReference>
<keyword evidence="3" id="KW-0677">Repeat</keyword>
<evidence type="ECO:0000259" key="8">
    <source>
        <dbReference type="PROSITE" id="PS50835"/>
    </source>
</evidence>
<evidence type="ECO:0000256" key="5">
    <source>
        <dbReference type="SAM" id="MobiDB-lite"/>
    </source>
</evidence>
<dbReference type="PROSITE" id="PS50835">
    <property type="entry name" value="IG_LIKE"/>
    <property type="match status" value="1"/>
</dbReference>
<dbReference type="SMR" id="A0A2H4UKL7"/>
<dbReference type="SUPFAM" id="SSF52058">
    <property type="entry name" value="L domain-like"/>
    <property type="match status" value="1"/>
</dbReference>